<dbReference type="EMBL" id="PXZH01000001">
    <property type="protein sequence ID" value="RST90270.1"/>
    <property type="molecule type" value="Genomic_DNA"/>
</dbReference>
<evidence type="ECO:0000259" key="6">
    <source>
        <dbReference type="PROSITE" id="PS50893"/>
    </source>
</evidence>
<dbReference type="FunFam" id="3.40.50.300:FF:000425">
    <property type="entry name" value="Probable ABC transporter, ATP-binding subunit"/>
    <property type="match status" value="1"/>
</dbReference>
<comment type="caution">
    <text evidence="7">The sequence shown here is derived from an EMBL/GenBank/DDBJ whole genome shotgun (WGS) entry which is preliminary data.</text>
</comment>
<dbReference type="InterPro" id="IPR003439">
    <property type="entry name" value="ABC_transporter-like_ATP-bd"/>
</dbReference>
<dbReference type="GO" id="GO:0043190">
    <property type="term" value="C:ATP-binding cassette (ABC) transporter complex"/>
    <property type="evidence" value="ECO:0007669"/>
    <property type="project" value="InterPro"/>
</dbReference>
<dbReference type="Pfam" id="PF00005">
    <property type="entry name" value="ABC_tran"/>
    <property type="match status" value="1"/>
</dbReference>
<accession>A0A429Z992</accession>
<organism evidence="7 8">
    <name type="scientific">Vagococcus humatus</name>
    <dbReference type="NCBI Taxonomy" id="1889241"/>
    <lineage>
        <taxon>Bacteria</taxon>
        <taxon>Bacillati</taxon>
        <taxon>Bacillota</taxon>
        <taxon>Bacilli</taxon>
        <taxon>Lactobacillales</taxon>
        <taxon>Enterococcaceae</taxon>
        <taxon>Vagococcus</taxon>
    </lineage>
</organism>
<dbReference type="PROSITE" id="PS50893">
    <property type="entry name" value="ABC_TRANSPORTER_2"/>
    <property type="match status" value="1"/>
</dbReference>
<keyword evidence="8" id="KW-1185">Reference proteome</keyword>
<sequence length="316" mass="35425">MYLSVNHLSKWYGDYEALRDITFEVKEGELLAVLGPSGCGKSTLLRCLGGFEPVQSGDIYLNHERITDLPPELRPVATVFQSYGLFPHMTVLENVKYGLKFLSLSRQEATKKALAMLERVELAQYAHQAIHDLSGGQQQRVALARSLVIEPDLLLLDEPLSNLDAKLRVSMREEIKRIQQDLHITTIFVTHDQEEAFSMADTILLMNQGNVVQTGSAIDIYEHPAEVFVLDFIGKSNLLAENCYVRPEKIRMGLPTKNQPAQGEICQVVFKGEIIEYDIHCFDGSNLSVVTLNQSDYLFQVGTKVCLSYTEKTLGG</sequence>
<dbReference type="InterPro" id="IPR050093">
    <property type="entry name" value="ABC_SmlMolc_Importer"/>
</dbReference>
<dbReference type="OrthoDB" id="9790614at2"/>
<feature type="domain" description="ABC transporter" evidence="6">
    <location>
        <begin position="3"/>
        <end position="233"/>
    </location>
</feature>
<dbReference type="InterPro" id="IPR027417">
    <property type="entry name" value="P-loop_NTPase"/>
</dbReference>
<dbReference type="GO" id="GO:0005524">
    <property type="term" value="F:ATP binding"/>
    <property type="evidence" value="ECO:0007669"/>
    <property type="project" value="UniProtKB-KW"/>
</dbReference>
<dbReference type="SUPFAM" id="SSF52540">
    <property type="entry name" value="P-loop containing nucleoside triphosphate hydrolases"/>
    <property type="match status" value="1"/>
</dbReference>
<evidence type="ECO:0000256" key="5">
    <source>
        <dbReference type="ARBA" id="ARBA00066388"/>
    </source>
</evidence>
<proteinExistence type="predicted"/>
<evidence type="ECO:0000256" key="2">
    <source>
        <dbReference type="ARBA" id="ARBA00022741"/>
    </source>
</evidence>
<gene>
    <name evidence="7" type="ORF">C7P63_04130</name>
</gene>
<dbReference type="Gene3D" id="3.40.50.300">
    <property type="entry name" value="P-loop containing nucleotide triphosphate hydrolases"/>
    <property type="match status" value="1"/>
</dbReference>
<evidence type="ECO:0000256" key="3">
    <source>
        <dbReference type="ARBA" id="ARBA00022840"/>
    </source>
</evidence>
<reference evidence="7 8" key="1">
    <citation type="submission" date="2018-03" db="EMBL/GenBank/DDBJ databases">
        <authorList>
            <person name="Gulvik C.A."/>
        </authorList>
    </citation>
    <scope>NUCLEOTIDE SEQUENCE [LARGE SCALE GENOMIC DNA]</scope>
    <source>
        <strain evidence="7 8">JCM 31581</strain>
    </source>
</reference>
<dbReference type="RefSeq" id="WP_125942883.1">
    <property type="nucleotide sequence ID" value="NZ_PXZH01000001.1"/>
</dbReference>
<dbReference type="InterPro" id="IPR013611">
    <property type="entry name" value="Transp-assoc_OB_typ2"/>
</dbReference>
<keyword evidence="3 7" id="KW-0067">ATP-binding</keyword>
<keyword evidence="1" id="KW-0813">Transport</keyword>
<keyword evidence="4" id="KW-1278">Translocase</keyword>
<dbReference type="PANTHER" id="PTHR42781">
    <property type="entry name" value="SPERMIDINE/PUTRESCINE IMPORT ATP-BINDING PROTEIN POTA"/>
    <property type="match status" value="1"/>
</dbReference>
<dbReference type="AlphaFoldDB" id="A0A429Z992"/>
<dbReference type="GO" id="GO:0015418">
    <property type="term" value="F:ABC-type quaternary ammonium compound transporting activity"/>
    <property type="evidence" value="ECO:0007669"/>
    <property type="project" value="UniProtKB-EC"/>
</dbReference>
<dbReference type="Pfam" id="PF08402">
    <property type="entry name" value="TOBE_2"/>
    <property type="match status" value="1"/>
</dbReference>
<protein>
    <recommendedName>
        <fullName evidence="5">ABC-type quaternary amine transporter</fullName>
        <ecNumber evidence="5">7.6.2.9</ecNumber>
    </recommendedName>
</protein>
<evidence type="ECO:0000313" key="7">
    <source>
        <dbReference type="EMBL" id="RST90270.1"/>
    </source>
</evidence>
<dbReference type="SMART" id="SM00382">
    <property type="entry name" value="AAA"/>
    <property type="match status" value="1"/>
</dbReference>
<evidence type="ECO:0000313" key="8">
    <source>
        <dbReference type="Proteomes" id="UP000277864"/>
    </source>
</evidence>
<evidence type="ECO:0000256" key="1">
    <source>
        <dbReference type="ARBA" id="ARBA00022448"/>
    </source>
</evidence>
<dbReference type="EC" id="7.6.2.9" evidence="5"/>
<keyword evidence="2" id="KW-0547">Nucleotide-binding</keyword>
<dbReference type="PROSITE" id="PS00211">
    <property type="entry name" value="ABC_TRANSPORTER_1"/>
    <property type="match status" value="1"/>
</dbReference>
<dbReference type="Proteomes" id="UP000277864">
    <property type="component" value="Unassembled WGS sequence"/>
</dbReference>
<name>A0A429Z992_9ENTE</name>
<dbReference type="InterPro" id="IPR003593">
    <property type="entry name" value="AAA+_ATPase"/>
</dbReference>
<evidence type="ECO:0000256" key="4">
    <source>
        <dbReference type="ARBA" id="ARBA00022967"/>
    </source>
</evidence>
<dbReference type="PANTHER" id="PTHR42781:SF4">
    <property type="entry name" value="SPERMIDINE_PUTRESCINE IMPORT ATP-BINDING PROTEIN POTA"/>
    <property type="match status" value="1"/>
</dbReference>
<dbReference type="GO" id="GO:0016887">
    <property type="term" value="F:ATP hydrolysis activity"/>
    <property type="evidence" value="ECO:0007669"/>
    <property type="project" value="InterPro"/>
</dbReference>
<dbReference type="InterPro" id="IPR017871">
    <property type="entry name" value="ABC_transporter-like_CS"/>
</dbReference>